<evidence type="ECO:0000313" key="2">
    <source>
        <dbReference type="EMBL" id="TBU97087.1"/>
    </source>
</evidence>
<dbReference type="EMBL" id="QJUL01000002">
    <property type="protein sequence ID" value="TBU97087.1"/>
    <property type="molecule type" value="Genomic_DNA"/>
</dbReference>
<dbReference type="GO" id="GO:0004803">
    <property type="term" value="F:transposase activity"/>
    <property type="evidence" value="ECO:0007669"/>
    <property type="project" value="InterPro"/>
</dbReference>
<accession>A0A4Q9R8X1</accession>
<sequence>MIQTRRRFPESFEREAVNQVLAGTALRHVADTLGIADSLLGKWKRQVTMPSRATASSVARAQSCVDSASNWPKSPWSAMF</sequence>
<name>A0A4Q9R8X1_9GAMM</name>
<dbReference type="Proteomes" id="UP000293172">
    <property type="component" value="Unassembled WGS sequence"/>
</dbReference>
<dbReference type="GO" id="GO:0006313">
    <property type="term" value="P:DNA transposition"/>
    <property type="evidence" value="ECO:0007669"/>
    <property type="project" value="InterPro"/>
</dbReference>
<dbReference type="InterPro" id="IPR002514">
    <property type="entry name" value="Transposase_8"/>
</dbReference>
<proteinExistence type="inferred from homology"/>
<comment type="similarity">
    <text evidence="1">Belongs to the transposase 8 family.</text>
</comment>
<evidence type="ECO:0000256" key="1">
    <source>
        <dbReference type="ARBA" id="ARBA00009964"/>
    </source>
</evidence>
<dbReference type="GO" id="GO:0003677">
    <property type="term" value="F:DNA binding"/>
    <property type="evidence" value="ECO:0007669"/>
    <property type="project" value="InterPro"/>
</dbReference>
<dbReference type="RefSeq" id="WP_131174370.1">
    <property type="nucleotide sequence ID" value="NZ_QJUL01000002.1"/>
</dbReference>
<evidence type="ECO:0000313" key="4">
    <source>
        <dbReference type="Proteomes" id="UP000291334"/>
    </source>
</evidence>
<dbReference type="AlphaFoldDB" id="A0A4Q9R8X1"/>
<evidence type="ECO:0000313" key="3">
    <source>
        <dbReference type="EMBL" id="TBV08576.1"/>
    </source>
</evidence>
<protein>
    <recommendedName>
        <fullName evidence="6">Transposase</fullName>
    </recommendedName>
</protein>
<comment type="caution">
    <text evidence="2">The sequence shown here is derived from an EMBL/GenBank/DDBJ whole genome shotgun (WGS) entry which is preliminary data.</text>
</comment>
<keyword evidence="4" id="KW-1185">Reference proteome</keyword>
<dbReference type="InterPro" id="IPR009057">
    <property type="entry name" value="Homeodomain-like_sf"/>
</dbReference>
<dbReference type="SUPFAM" id="SSF46689">
    <property type="entry name" value="Homeodomain-like"/>
    <property type="match status" value="1"/>
</dbReference>
<dbReference type="Proteomes" id="UP000291334">
    <property type="component" value="Unassembled WGS sequence"/>
</dbReference>
<evidence type="ECO:0008006" key="6">
    <source>
        <dbReference type="Google" id="ProtNLM"/>
    </source>
</evidence>
<gene>
    <name evidence="3" type="ORF">DNK34_04740</name>
    <name evidence="2" type="ORF">DNK44_02545</name>
</gene>
<evidence type="ECO:0000313" key="5">
    <source>
        <dbReference type="Proteomes" id="UP000293172"/>
    </source>
</evidence>
<dbReference type="OrthoDB" id="7031565at2"/>
<reference evidence="4 5" key="1">
    <citation type="submission" date="2018-06" db="EMBL/GenBank/DDBJ databases">
        <title>Three novel Pseudomonas species isolated from symptomatic oak.</title>
        <authorList>
            <person name="Bueno-Gonzalez V."/>
            <person name="Brady C."/>
        </authorList>
    </citation>
    <scope>NUCLEOTIDE SEQUENCE [LARGE SCALE GENOMIC DNA]</scope>
    <source>
        <strain evidence="3 4">P26B</strain>
        <strain evidence="2 5">P6B</strain>
    </source>
</reference>
<dbReference type="Pfam" id="PF01527">
    <property type="entry name" value="HTH_Tnp_1"/>
    <property type="match status" value="1"/>
</dbReference>
<organism evidence="2 5">
    <name type="scientific">Phytopseudomonas dryadis</name>
    <dbReference type="NCBI Taxonomy" id="2487520"/>
    <lineage>
        <taxon>Bacteria</taxon>
        <taxon>Pseudomonadati</taxon>
        <taxon>Pseudomonadota</taxon>
        <taxon>Gammaproteobacteria</taxon>
        <taxon>Pseudomonadales</taxon>
        <taxon>Pseudomonadaceae</taxon>
        <taxon>Phytopseudomonas</taxon>
    </lineage>
</organism>
<dbReference type="EMBL" id="QJUM01000004">
    <property type="protein sequence ID" value="TBV08576.1"/>
    <property type="molecule type" value="Genomic_DNA"/>
</dbReference>